<proteinExistence type="predicted"/>
<gene>
    <name evidence="2" type="ORF">LPB138_04045</name>
</gene>
<dbReference type="Proteomes" id="UP000176050">
    <property type="component" value="Chromosome"/>
</dbReference>
<dbReference type="InterPro" id="IPR011990">
    <property type="entry name" value="TPR-like_helical_dom_sf"/>
</dbReference>
<organism evidence="2 3">
    <name type="scientific">Urechidicola croceus</name>
    <dbReference type="NCBI Taxonomy" id="1850246"/>
    <lineage>
        <taxon>Bacteria</taxon>
        <taxon>Pseudomonadati</taxon>
        <taxon>Bacteroidota</taxon>
        <taxon>Flavobacteriia</taxon>
        <taxon>Flavobacteriales</taxon>
        <taxon>Flavobacteriaceae</taxon>
        <taxon>Urechidicola</taxon>
    </lineage>
</organism>
<dbReference type="OrthoDB" id="9784036at2"/>
<dbReference type="PROSITE" id="PS51257">
    <property type="entry name" value="PROKAR_LIPOPROTEIN"/>
    <property type="match status" value="1"/>
</dbReference>
<evidence type="ECO:0000313" key="2">
    <source>
        <dbReference type="EMBL" id="AOW19902.1"/>
    </source>
</evidence>
<dbReference type="KEGG" id="lul:LPB138_04045"/>
<reference evidence="2 3" key="1">
    <citation type="submission" date="2016-10" db="EMBL/GenBank/DDBJ databases">
        <title>Lutibacter sp. LPB0138, isolated from marine gastropod.</title>
        <authorList>
            <person name="Kim E."/>
            <person name="Yi H."/>
        </authorList>
    </citation>
    <scope>NUCLEOTIDE SEQUENCE [LARGE SCALE GENOMIC DNA]</scope>
    <source>
        <strain evidence="2 3">LPB0138</strain>
    </source>
</reference>
<name>A0A1D8P5N6_9FLAO</name>
<dbReference type="RefSeq" id="WP_070236041.1">
    <property type="nucleotide sequence ID" value="NZ_CP017478.1"/>
</dbReference>
<sequence>MKTHQSLLLILLFFTFGCSNNSSNSPEFITQSSGKYLFNPDETIEIYFEENELLMKWRGANEIKPMKIDNNTFFVKEMNEKIQFLTNPSDNRLYISLVPKEKNQSIEYNFRKLNEGENIPSMYLENNQFDKALIGYLSIQKSDSLSPAIQENYLNSKGYNLLRTDNTDQAINIFKVNTKLYPNSSNVYDSLGDALLQKGDTIEALKNFKKSLELDSGNKKAKRLIEKMTTKK</sequence>
<dbReference type="InterPro" id="IPR019734">
    <property type="entry name" value="TPR_rpt"/>
</dbReference>
<dbReference type="PROSITE" id="PS50005">
    <property type="entry name" value="TPR"/>
    <property type="match status" value="1"/>
</dbReference>
<evidence type="ECO:0000313" key="3">
    <source>
        <dbReference type="Proteomes" id="UP000176050"/>
    </source>
</evidence>
<protein>
    <submittedName>
        <fullName evidence="2">Uncharacterized protein</fullName>
    </submittedName>
</protein>
<dbReference type="SUPFAM" id="SSF48452">
    <property type="entry name" value="TPR-like"/>
    <property type="match status" value="1"/>
</dbReference>
<dbReference type="STRING" id="1850246.LPB138_04045"/>
<dbReference type="Gene3D" id="1.25.40.10">
    <property type="entry name" value="Tetratricopeptide repeat domain"/>
    <property type="match status" value="1"/>
</dbReference>
<keyword evidence="3" id="KW-1185">Reference proteome</keyword>
<dbReference type="Pfam" id="PF13181">
    <property type="entry name" value="TPR_8"/>
    <property type="match status" value="1"/>
</dbReference>
<evidence type="ECO:0000256" key="1">
    <source>
        <dbReference type="PROSITE-ProRule" id="PRU00339"/>
    </source>
</evidence>
<keyword evidence="1" id="KW-0802">TPR repeat</keyword>
<feature type="repeat" description="TPR" evidence="1">
    <location>
        <begin position="185"/>
        <end position="218"/>
    </location>
</feature>
<dbReference type="AlphaFoldDB" id="A0A1D8P5N6"/>
<accession>A0A1D8P5N6</accession>
<dbReference type="EMBL" id="CP017478">
    <property type="protein sequence ID" value="AOW19902.1"/>
    <property type="molecule type" value="Genomic_DNA"/>
</dbReference>